<evidence type="ECO:0000313" key="2">
    <source>
        <dbReference type="Proteomes" id="UP000266177"/>
    </source>
</evidence>
<dbReference type="Proteomes" id="UP000266177">
    <property type="component" value="Unassembled WGS sequence"/>
</dbReference>
<organism evidence="1 2">
    <name type="scientific">Paenibacillus thiaminolyticus</name>
    <name type="common">Bacillus thiaminolyticus</name>
    <dbReference type="NCBI Taxonomy" id="49283"/>
    <lineage>
        <taxon>Bacteria</taxon>
        <taxon>Bacillati</taxon>
        <taxon>Bacillota</taxon>
        <taxon>Bacilli</taxon>
        <taxon>Bacillales</taxon>
        <taxon>Paenibacillaceae</taxon>
        <taxon>Paenibacillus</taxon>
    </lineage>
</organism>
<comment type="caution">
    <text evidence="1">The sequence shown here is derived from an EMBL/GenBank/DDBJ whole genome shotgun (WGS) entry which is preliminary data.</text>
</comment>
<dbReference type="RefSeq" id="WP_119792982.1">
    <property type="nucleotide sequence ID" value="NZ_QYZD01000006.1"/>
</dbReference>
<dbReference type="AlphaFoldDB" id="A0A3A3GNL6"/>
<accession>A0A3A3GNL6</accession>
<proteinExistence type="predicted"/>
<reference evidence="1 2" key="1">
    <citation type="submission" date="2018-09" db="EMBL/GenBank/DDBJ databases">
        <title>Paenibacillus SK2017-BO5.</title>
        <authorList>
            <person name="Piskunova J.V."/>
            <person name="Dubiley S.A."/>
            <person name="Severinov K.V."/>
        </authorList>
    </citation>
    <scope>NUCLEOTIDE SEQUENCE [LARGE SCALE GENOMIC DNA]</scope>
    <source>
        <strain evidence="1 2">BO5</strain>
    </source>
</reference>
<protein>
    <submittedName>
        <fullName evidence="1">Uncharacterized protein</fullName>
    </submittedName>
</protein>
<name>A0A3A3GNL6_PANTH</name>
<evidence type="ECO:0000313" key="1">
    <source>
        <dbReference type="EMBL" id="RJG24542.1"/>
    </source>
</evidence>
<sequence length="87" mass="10108">MPGVFLLGEPQLRTRDGECLSALEQRERFRDRFGTGHRQHMMHIPHGQKRRVRDVTVQAQRLQLRPVRLLVPDSDDERNGQSRIPGA</sequence>
<dbReference type="EMBL" id="QYZD01000006">
    <property type="protein sequence ID" value="RJG24542.1"/>
    <property type="molecule type" value="Genomic_DNA"/>
</dbReference>
<gene>
    <name evidence="1" type="ORF">DQX05_09465</name>
</gene>